<keyword evidence="4" id="KW-0472">Membrane</keyword>
<dbReference type="GO" id="GO:0004415">
    <property type="term" value="F:hyalurononglucosaminidase activity"/>
    <property type="evidence" value="ECO:0007669"/>
    <property type="project" value="UniProtKB-UniRule"/>
</dbReference>
<dbReference type="InterPro" id="IPR018155">
    <property type="entry name" value="Hyaluronidase"/>
</dbReference>
<sequence>MRAGVFMDFPTVITMLATMVTILVPGNIKATMMKWNTSTVKATFCSHQFICMIRSYPNIVFSYVQAILTETLRVANKYDQPLSIFPYSKFEHDPSEEIDSFYNYLDLCSTIKQSSDFGIDGLIFWSSSTNIEYRCDTIKNYTESFLGPYTQFVIKRRHDCEIANNCNIGQKCSLKKSVTTPPYPYSVICNSTITNSTDYSEYECV</sequence>
<keyword evidence="3" id="KW-0378">Hydrolase</keyword>
<dbReference type="PANTHER" id="PTHR11769:SF35">
    <property type="entry name" value="HYALURONIDASE"/>
    <property type="match status" value="1"/>
</dbReference>
<protein>
    <recommendedName>
        <fullName evidence="3">Hyaluronidase</fullName>
        <ecNumber evidence="3">3.2.1.35</ecNumber>
    </recommendedName>
</protein>
<keyword evidence="4" id="KW-1133">Transmembrane helix</keyword>
<evidence type="ECO:0000313" key="6">
    <source>
        <dbReference type="Proteomes" id="UP001196413"/>
    </source>
</evidence>
<dbReference type="AlphaFoldDB" id="A0AAD5N3E5"/>
<keyword evidence="4" id="KW-0812">Transmembrane</keyword>
<evidence type="ECO:0000313" key="5">
    <source>
        <dbReference type="EMBL" id="KAJ1359491.1"/>
    </source>
</evidence>
<accession>A0AAD5N3E5</accession>
<keyword evidence="6" id="KW-1185">Reference proteome</keyword>
<evidence type="ECO:0000256" key="3">
    <source>
        <dbReference type="RuleBase" id="RU610713"/>
    </source>
</evidence>
<evidence type="ECO:0000256" key="4">
    <source>
        <dbReference type="SAM" id="Phobius"/>
    </source>
</evidence>
<dbReference type="InterPro" id="IPR013785">
    <property type="entry name" value="Aldolase_TIM"/>
</dbReference>
<keyword evidence="2" id="KW-1015">Disulfide bond</keyword>
<comment type="caution">
    <text evidence="5">The sequence shown here is derived from an EMBL/GenBank/DDBJ whole genome shotgun (WGS) entry which is preliminary data.</text>
</comment>
<proteinExistence type="inferred from homology"/>
<gene>
    <name evidence="5" type="ORF">KIN20_018244</name>
</gene>
<comment type="similarity">
    <text evidence="1 3">Belongs to the glycosyl hydrolase 56 family.</text>
</comment>
<dbReference type="GO" id="GO:0005975">
    <property type="term" value="P:carbohydrate metabolic process"/>
    <property type="evidence" value="ECO:0007669"/>
    <property type="project" value="InterPro"/>
</dbReference>
<dbReference type="GO" id="GO:0030214">
    <property type="term" value="P:hyaluronan catabolic process"/>
    <property type="evidence" value="ECO:0007669"/>
    <property type="project" value="TreeGrafter"/>
</dbReference>
<dbReference type="Pfam" id="PF01630">
    <property type="entry name" value="Glyco_hydro_56"/>
    <property type="match status" value="1"/>
</dbReference>
<dbReference type="SUPFAM" id="SSF51445">
    <property type="entry name" value="(Trans)glycosidases"/>
    <property type="match status" value="1"/>
</dbReference>
<name>A0AAD5N3E5_PARTN</name>
<feature type="transmembrane region" description="Helical" evidence="4">
    <location>
        <begin position="6"/>
        <end position="24"/>
    </location>
</feature>
<comment type="catalytic activity">
    <reaction evidence="3">
        <text>Random hydrolysis of (1-&gt;4)-linkages between N-acetyl-beta-D-glucosamine and D-glucuronate residues in hyaluronate.</text>
        <dbReference type="EC" id="3.2.1.35"/>
    </reaction>
</comment>
<dbReference type="EC" id="3.2.1.35" evidence="3"/>
<dbReference type="Proteomes" id="UP001196413">
    <property type="component" value="Unassembled WGS sequence"/>
</dbReference>
<evidence type="ECO:0000256" key="2">
    <source>
        <dbReference type="ARBA" id="ARBA00023157"/>
    </source>
</evidence>
<keyword evidence="3" id="KW-0326">Glycosidase</keyword>
<dbReference type="Gene3D" id="3.20.20.70">
    <property type="entry name" value="Aldolase class I"/>
    <property type="match status" value="1"/>
</dbReference>
<dbReference type="PANTHER" id="PTHR11769">
    <property type="entry name" value="HYALURONIDASE"/>
    <property type="match status" value="1"/>
</dbReference>
<organism evidence="5 6">
    <name type="scientific">Parelaphostrongylus tenuis</name>
    <name type="common">Meningeal worm</name>
    <dbReference type="NCBI Taxonomy" id="148309"/>
    <lineage>
        <taxon>Eukaryota</taxon>
        <taxon>Metazoa</taxon>
        <taxon>Ecdysozoa</taxon>
        <taxon>Nematoda</taxon>
        <taxon>Chromadorea</taxon>
        <taxon>Rhabditida</taxon>
        <taxon>Rhabditina</taxon>
        <taxon>Rhabditomorpha</taxon>
        <taxon>Strongyloidea</taxon>
        <taxon>Metastrongylidae</taxon>
        <taxon>Parelaphostrongylus</taxon>
    </lineage>
</organism>
<reference evidence="5" key="1">
    <citation type="submission" date="2021-06" db="EMBL/GenBank/DDBJ databases">
        <title>Parelaphostrongylus tenuis whole genome reference sequence.</title>
        <authorList>
            <person name="Garwood T.J."/>
            <person name="Larsen P.A."/>
            <person name="Fountain-Jones N.M."/>
            <person name="Garbe J.R."/>
            <person name="Macchietto M.G."/>
            <person name="Kania S.A."/>
            <person name="Gerhold R.W."/>
            <person name="Richards J.E."/>
            <person name="Wolf T.M."/>
        </authorList>
    </citation>
    <scope>NUCLEOTIDE SEQUENCE</scope>
    <source>
        <strain evidence="5">MNPRO001-30</strain>
        <tissue evidence="5">Meninges</tissue>
    </source>
</reference>
<evidence type="ECO:0000256" key="1">
    <source>
        <dbReference type="ARBA" id="ARBA00008871"/>
    </source>
</evidence>
<dbReference type="InterPro" id="IPR017853">
    <property type="entry name" value="GH"/>
</dbReference>
<dbReference type="EMBL" id="JAHQIW010003636">
    <property type="protein sequence ID" value="KAJ1359491.1"/>
    <property type="molecule type" value="Genomic_DNA"/>
</dbReference>